<comment type="caution">
    <text evidence="3">The sequence shown here is derived from an EMBL/GenBank/DDBJ whole genome shotgun (WGS) entry which is preliminary data.</text>
</comment>
<dbReference type="InterPro" id="IPR043128">
    <property type="entry name" value="Rev_trsase/Diguanyl_cyclase"/>
</dbReference>
<sequence>MRGPAEKRDTQLYCHFHKDHGHTTEECKVLQREIENLITKGHFKQFVKINDRQQTGRRGNQCKTEDAPPKDPPVINTISGGPSARGLSSSSRKAYARQINLTQGPIKRVKASATLEFDDSYLEGVVLPHDDALVITLWVDAFQVKLKVKSSYNGILGRTGLKKLQAVASTHHLVVKFPTPKGVGCVRGEQTLARRCYIASCKAEETFSVDDQHDERTIRRAEAVKALIFGPLIEGDDERQLRISSTLEPNLRDQLISFLQSNMDIFAWSARFLSKSAERCLPFFKALKNSKKFEWTSECQASFDALKEYIALPPLLSKPVAGEAHFLFLAIAESTVSVVLIREQDSRQLPIYYVSKVLQGAELR</sequence>
<organism evidence="3 4">
    <name type="scientific">Escallonia herrerae</name>
    <dbReference type="NCBI Taxonomy" id="1293975"/>
    <lineage>
        <taxon>Eukaryota</taxon>
        <taxon>Viridiplantae</taxon>
        <taxon>Streptophyta</taxon>
        <taxon>Embryophyta</taxon>
        <taxon>Tracheophyta</taxon>
        <taxon>Spermatophyta</taxon>
        <taxon>Magnoliopsida</taxon>
        <taxon>eudicotyledons</taxon>
        <taxon>Gunneridae</taxon>
        <taxon>Pentapetalae</taxon>
        <taxon>asterids</taxon>
        <taxon>campanulids</taxon>
        <taxon>Escalloniales</taxon>
        <taxon>Escalloniaceae</taxon>
        <taxon>Escallonia</taxon>
    </lineage>
</organism>
<keyword evidence="4" id="KW-1185">Reference proteome</keyword>
<proteinExistence type="predicted"/>
<dbReference type="Pfam" id="PF17919">
    <property type="entry name" value="RT_RNaseH_2"/>
    <property type="match status" value="1"/>
</dbReference>
<dbReference type="EMBL" id="JAVXUP010001635">
    <property type="protein sequence ID" value="KAK3009556.1"/>
    <property type="molecule type" value="Genomic_DNA"/>
</dbReference>
<dbReference type="AlphaFoldDB" id="A0AA89ARE3"/>
<reference evidence="3" key="1">
    <citation type="submission" date="2022-12" db="EMBL/GenBank/DDBJ databases">
        <title>Draft genome assemblies for two species of Escallonia (Escalloniales).</title>
        <authorList>
            <person name="Chanderbali A."/>
            <person name="Dervinis C."/>
            <person name="Anghel I."/>
            <person name="Soltis D."/>
            <person name="Soltis P."/>
            <person name="Zapata F."/>
        </authorList>
    </citation>
    <scope>NUCLEOTIDE SEQUENCE</scope>
    <source>
        <strain evidence="3">UCBG64.0493</strain>
        <tissue evidence="3">Leaf</tissue>
    </source>
</reference>
<evidence type="ECO:0000256" key="1">
    <source>
        <dbReference type="SAM" id="MobiDB-lite"/>
    </source>
</evidence>
<dbReference type="PANTHER" id="PTHR33240:SF15">
    <property type="entry name" value="GAG-PRO-LIKE PROTEIN"/>
    <property type="match status" value="1"/>
</dbReference>
<feature type="domain" description="Reverse transcriptase/retrotransposon-derived protein RNase H-like" evidence="2">
    <location>
        <begin position="295"/>
        <end position="363"/>
    </location>
</feature>
<gene>
    <name evidence="3" type="ORF">RJ639_013786</name>
</gene>
<feature type="compositionally biased region" description="Polar residues" evidence="1">
    <location>
        <begin position="52"/>
        <end position="62"/>
    </location>
</feature>
<evidence type="ECO:0000259" key="2">
    <source>
        <dbReference type="Pfam" id="PF17919"/>
    </source>
</evidence>
<evidence type="ECO:0000313" key="3">
    <source>
        <dbReference type="EMBL" id="KAK3009556.1"/>
    </source>
</evidence>
<protein>
    <recommendedName>
        <fullName evidence="2">Reverse transcriptase/retrotransposon-derived protein RNase H-like domain-containing protein</fullName>
    </recommendedName>
</protein>
<feature type="region of interest" description="Disordered" evidence="1">
    <location>
        <begin position="51"/>
        <end position="89"/>
    </location>
</feature>
<dbReference type="InterPro" id="IPR043502">
    <property type="entry name" value="DNA/RNA_pol_sf"/>
</dbReference>
<name>A0AA89ARE3_9ASTE</name>
<dbReference type="InterPro" id="IPR041577">
    <property type="entry name" value="RT_RNaseH_2"/>
</dbReference>
<dbReference type="SUPFAM" id="SSF56672">
    <property type="entry name" value="DNA/RNA polymerases"/>
    <property type="match status" value="1"/>
</dbReference>
<accession>A0AA89ARE3</accession>
<dbReference type="Proteomes" id="UP001188597">
    <property type="component" value="Unassembled WGS sequence"/>
</dbReference>
<feature type="compositionally biased region" description="Polar residues" evidence="1">
    <location>
        <begin position="76"/>
        <end position="89"/>
    </location>
</feature>
<dbReference type="PANTHER" id="PTHR33240">
    <property type="entry name" value="OS08G0508500 PROTEIN"/>
    <property type="match status" value="1"/>
</dbReference>
<dbReference type="Gene3D" id="3.30.70.270">
    <property type="match status" value="1"/>
</dbReference>
<evidence type="ECO:0000313" key="4">
    <source>
        <dbReference type="Proteomes" id="UP001188597"/>
    </source>
</evidence>